<dbReference type="OrthoDB" id="5070942at2759"/>
<sequence length="83" mass="8539">MAITSNNTPSTQGHAPPPPNVRGVDKSAQNSSGATETDDLTESSIFHLEAAWGTETIDVSLKVGAAGLALIFVFAFLALVALV</sequence>
<evidence type="ECO:0000313" key="3">
    <source>
        <dbReference type="EMBL" id="PNP61105.1"/>
    </source>
</evidence>
<keyword evidence="2" id="KW-0812">Transmembrane</keyword>
<comment type="caution">
    <text evidence="3">The sequence shown here is derived from an EMBL/GenBank/DDBJ whole genome shotgun (WGS) entry which is preliminary data.</text>
</comment>
<name>A0A2K0UTK4_GIBNY</name>
<protein>
    <submittedName>
        <fullName evidence="3">Uncharacterized protein</fullName>
    </submittedName>
</protein>
<dbReference type="AlphaFoldDB" id="A0A2K0UTK4"/>
<accession>A0A2K0UTK4</accession>
<keyword evidence="2" id="KW-1133">Transmembrane helix</keyword>
<organism evidence="3 4">
    <name type="scientific">Gibberella nygamai</name>
    <name type="common">Bean root rot disease fungus</name>
    <name type="synonym">Fusarium nygamai</name>
    <dbReference type="NCBI Taxonomy" id="42673"/>
    <lineage>
        <taxon>Eukaryota</taxon>
        <taxon>Fungi</taxon>
        <taxon>Dikarya</taxon>
        <taxon>Ascomycota</taxon>
        <taxon>Pezizomycotina</taxon>
        <taxon>Sordariomycetes</taxon>
        <taxon>Hypocreomycetidae</taxon>
        <taxon>Hypocreales</taxon>
        <taxon>Nectriaceae</taxon>
        <taxon>Fusarium</taxon>
        <taxon>Fusarium fujikuroi species complex</taxon>
    </lineage>
</organism>
<keyword evidence="2" id="KW-0472">Membrane</keyword>
<evidence type="ECO:0000313" key="4">
    <source>
        <dbReference type="Proteomes" id="UP000236664"/>
    </source>
</evidence>
<feature type="transmembrane region" description="Helical" evidence="2">
    <location>
        <begin position="63"/>
        <end position="82"/>
    </location>
</feature>
<feature type="compositionally biased region" description="Polar residues" evidence="1">
    <location>
        <begin position="1"/>
        <end position="13"/>
    </location>
</feature>
<proteinExistence type="predicted"/>
<gene>
    <name evidence="3" type="ORF">FNYG_14193</name>
</gene>
<dbReference type="Proteomes" id="UP000236664">
    <property type="component" value="Unassembled WGS sequence"/>
</dbReference>
<reference evidence="3 4" key="1">
    <citation type="submission" date="2017-06" db="EMBL/GenBank/DDBJ databases">
        <title>Genome of Fusarium nygamai isolate CS10214.</title>
        <authorList>
            <person name="Gardiner D.M."/>
            <person name="Obanor F."/>
            <person name="Kazan K."/>
        </authorList>
    </citation>
    <scope>NUCLEOTIDE SEQUENCE [LARGE SCALE GENOMIC DNA]</scope>
    <source>
        <strain evidence="3 4">CS10214</strain>
    </source>
</reference>
<evidence type="ECO:0000256" key="1">
    <source>
        <dbReference type="SAM" id="MobiDB-lite"/>
    </source>
</evidence>
<keyword evidence="4" id="KW-1185">Reference proteome</keyword>
<dbReference type="EMBL" id="MTQA01000317">
    <property type="protein sequence ID" value="PNP61105.1"/>
    <property type="molecule type" value="Genomic_DNA"/>
</dbReference>
<feature type="region of interest" description="Disordered" evidence="1">
    <location>
        <begin position="1"/>
        <end position="40"/>
    </location>
</feature>
<evidence type="ECO:0000256" key="2">
    <source>
        <dbReference type="SAM" id="Phobius"/>
    </source>
</evidence>